<dbReference type="OrthoDB" id="10261083at2759"/>
<feature type="compositionally biased region" description="Polar residues" evidence="1">
    <location>
        <begin position="222"/>
        <end position="240"/>
    </location>
</feature>
<dbReference type="FunCoup" id="A0A3B5PVC3">
    <property type="interactions" value="304"/>
</dbReference>
<protein>
    <submittedName>
        <fullName evidence="3">CFAP20 domain containing</fullName>
    </submittedName>
</protein>
<reference evidence="4" key="2">
    <citation type="journal article" date="2013" name="Nat. Genet.">
        <title>The genome of the platyfish, Xiphophorus maculatus, provides insights into evolutionary adaptation and several complex traits.</title>
        <authorList>
            <person name="Schartl M."/>
            <person name="Walter R.B."/>
            <person name="Shen Y."/>
            <person name="Garcia T."/>
            <person name="Catchen J."/>
            <person name="Amores A."/>
            <person name="Braasch I."/>
            <person name="Chalopin D."/>
            <person name="Volff J.N."/>
            <person name="Lesch K.P."/>
            <person name="Bisazza A."/>
            <person name="Minx P."/>
            <person name="Hillier L."/>
            <person name="Wilson R.K."/>
            <person name="Fuerstenberg S."/>
            <person name="Boore J."/>
            <person name="Searle S."/>
            <person name="Postlethwait J.H."/>
            <person name="Warren W.C."/>
        </authorList>
    </citation>
    <scope>NUCLEOTIDE SEQUENCE [LARGE SCALE GENOMIC DNA]</scope>
    <source>
        <strain evidence="4">JP 163 A</strain>
    </source>
</reference>
<feature type="region of interest" description="Disordered" evidence="1">
    <location>
        <begin position="304"/>
        <end position="417"/>
    </location>
</feature>
<dbReference type="GeneTree" id="ENSGT00390000005497"/>
<dbReference type="InterPro" id="IPR007714">
    <property type="entry name" value="CFA20_dom"/>
</dbReference>
<proteinExistence type="predicted"/>
<dbReference type="STRING" id="8083.ENSXMAP00000022845"/>
<reference evidence="3" key="4">
    <citation type="submission" date="2025-09" db="UniProtKB">
        <authorList>
            <consortium name="Ensembl"/>
        </authorList>
    </citation>
    <scope>IDENTIFICATION</scope>
    <source>
        <strain evidence="3">JP 163 A</strain>
    </source>
</reference>
<accession>A0A3B5PVC3</accession>
<reference evidence="4" key="1">
    <citation type="submission" date="2012-01" db="EMBL/GenBank/DDBJ databases">
        <authorList>
            <person name="Walter R."/>
            <person name="Schartl M."/>
            <person name="Warren W."/>
        </authorList>
    </citation>
    <scope>NUCLEOTIDE SEQUENCE [LARGE SCALE GENOMIC DNA]</scope>
    <source>
        <strain evidence="4">JP 163 A</strain>
    </source>
</reference>
<name>A0A3B5PVC3_XIPMA</name>
<organism evidence="3 4">
    <name type="scientific">Xiphophorus maculatus</name>
    <name type="common">Southern platyfish</name>
    <name type="synonym">Platypoecilus maculatus</name>
    <dbReference type="NCBI Taxonomy" id="8083"/>
    <lineage>
        <taxon>Eukaryota</taxon>
        <taxon>Metazoa</taxon>
        <taxon>Chordata</taxon>
        <taxon>Craniata</taxon>
        <taxon>Vertebrata</taxon>
        <taxon>Euteleostomi</taxon>
        <taxon>Actinopterygii</taxon>
        <taxon>Neopterygii</taxon>
        <taxon>Teleostei</taxon>
        <taxon>Neoteleostei</taxon>
        <taxon>Acanthomorphata</taxon>
        <taxon>Ovalentaria</taxon>
        <taxon>Atherinomorphae</taxon>
        <taxon>Cyprinodontiformes</taxon>
        <taxon>Poeciliidae</taxon>
        <taxon>Poeciliinae</taxon>
        <taxon>Xiphophorus</taxon>
    </lineage>
</organism>
<reference evidence="3" key="3">
    <citation type="submission" date="2025-08" db="UniProtKB">
        <authorList>
            <consortium name="Ensembl"/>
        </authorList>
    </citation>
    <scope>IDENTIFICATION</scope>
    <source>
        <strain evidence="3">JP 163 A</strain>
    </source>
</reference>
<dbReference type="InParanoid" id="A0A3B5PVC3"/>
<dbReference type="OMA" id="KSHIAFG"/>
<dbReference type="Pfam" id="PF05018">
    <property type="entry name" value="CFA20_dom"/>
    <property type="match status" value="1"/>
</dbReference>
<evidence type="ECO:0000313" key="4">
    <source>
        <dbReference type="Proteomes" id="UP000002852"/>
    </source>
</evidence>
<dbReference type="Proteomes" id="UP000002852">
    <property type="component" value="Unassembled WGS sequence"/>
</dbReference>
<evidence type="ECO:0000313" key="3">
    <source>
        <dbReference type="Ensembl" id="ENSXMAP00000022845.1"/>
    </source>
</evidence>
<feature type="region of interest" description="Disordered" evidence="1">
    <location>
        <begin position="447"/>
        <end position="491"/>
    </location>
</feature>
<dbReference type="AlphaFoldDB" id="A0A3B5PVC3"/>
<keyword evidence="4" id="KW-1185">Reference proteome</keyword>
<dbReference type="InterPro" id="IPR040441">
    <property type="entry name" value="CFA20/CFAP20DC"/>
</dbReference>
<dbReference type="Ensembl" id="ENSXMAT00000042055.1">
    <property type="protein sequence ID" value="ENSXMAP00000022845.1"/>
    <property type="gene ID" value="ENSXMAG00000014709.2"/>
</dbReference>
<feature type="region of interest" description="Disordered" evidence="1">
    <location>
        <begin position="221"/>
        <end position="270"/>
    </location>
</feature>
<feature type="compositionally biased region" description="Low complexity" evidence="1">
    <location>
        <begin position="365"/>
        <end position="383"/>
    </location>
</feature>
<dbReference type="PANTHER" id="PTHR12458">
    <property type="entry name" value="ORF PROTEIN"/>
    <property type="match status" value="1"/>
</dbReference>
<evidence type="ECO:0000256" key="1">
    <source>
        <dbReference type="SAM" id="MobiDB-lite"/>
    </source>
</evidence>
<feature type="compositionally biased region" description="Polar residues" evidence="1">
    <location>
        <begin position="304"/>
        <end position="314"/>
    </location>
</feature>
<sequence length="780" mass="87313">MFKNNYQGGAVFDLFSGQGKDPVAKWKLCGGPSAIHKEYNKEVKGFVYCLEGSSHTVKMQMPKNAKMPLGLIQRFLIIQVNISERHDFSTELVITDLQHLKRRLCFSTVHKEMSATLLHAKIPFTELKRNTWSTLCIDLESFASGLFKGFSTLDGITLFATCKVRRIFTMKTDPKVMSDTFLNGACLMEMIPCSFWYPSDVNQITHMLNYENLQKAEVKSDPFSSASVPDQSSTAISTSYRRTKPQGVLQTAAGSRASSASPNTGRTSIAHLDRMERSVSPSCRLNKKEPAESQHVTMVGEHFSQGQQSLTSVKGESCKLQPHPPKQRVFGKQGSKKLRILSAGRERVSSDAEFGGKSSGRRDNSPFPSSQPESSQQLQTQEEMSPNLVMDEQSCSPANASMEAAPTPVESQLRSGLSFDPEVWNSRESNEGSEPQLTLQKEVFTFSSQPHSPKRGQSQGDQEKMDLGDSQVQSTGGGRRQAQPEDDFIGSESDEDVSYIKFHHQSVSYPSTLRSADTSQHVQLENPLVSESPHTNPASPRQDLTKTCMQYLCSGRAEPVRMVPARCRSPSRSRHKFENADQVLGENITVSLCRSFLQEVHFNDSIQHKEEENEMLRTVESSNCVSQLHTSTRMCEDDDEELQMLASLQRQQDEDECRAPVLSASQVRQCDVSISLSSDDASTWTHISQAVNQGHHYQKEMNPLLQSNPREWMDVLSPPIMPPSQQRRSGNTENNWESLLRGGGSMVKEEENGDEYLKLLYDPCLNCYFDPESGKYYELA</sequence>
<feature type="compositionally biased region" description="Polar residues" evidence="1">
    <location>
        <begin position="248"/>
        <end position="267"/>
    </location>
</feature>
<feature type="domain" description="CFA20" evidence="2">
    <location>
        <begin position="1"/>
        <end position="171"/>
    </location>
</feature>
<feature type="compositionally biased region" description="Polar residues" evidence="1">
    <location>
        <begin position="447"/>
        <end position="460"/>
    </location>
</feature>
<dbReference type="GO" id="GO:0031514">
    <property type="term" value="C:motile cilium"/>
    <property type="evidence" value="ECO:0007669"/>
    <property type="project" value="Ensembl"/>
</dbReference>
<evidence type="ECO:0000259" key="2">
    <source>
        <dbReference type="Pfam" id="PF05018"/>
    </source>
</evidence>